<evidence type="ECO:0000313" key="2">
    <source>
        <dbReference type="RefSeq" id="XP_071928176.1"/>
    </source>
</evidence>
<dbReference type="GeneID" id="140021310"/>
<dbReference type="Proteomes" id="UP001652660">
    <property type="component" value="Chromosome 11e"/>
</dbReference>
<sequence length="182" mass="20765">MDRIPYASAMGSLMYAMMCTRPDICYAVGIASRYRSNPGSAHWRAVKRMLRYLRGYTDADWSGDLDEWKSTSGYVFLLNNGVISWSSKKQTCIALSTMEAKFIAYATAIQEAIWLKRFLQNLWMGVNSSVPTAINCDRQAAIDYTRDPKYHALIHISMNMSPSIGRLSHMSDHLRRYGSELR</sequence>
<gene>
    <name evidence="2" type="primary">LOC140021310</name>
</gene>
<keyword evidence="1" id="KW-1185">Reference proteome</keyword>
<protein>
    <submittedName>
        <fullName evidence="2">Secreted RxLR effector protein 161-like</fullName>
    </submittedName>
</protein>
<dbReference type="CDD" id="cd09272">
    <property type="entry name" value="RNase_HI_RT_Ty1"/>
    <property type="match status" value="1"/>
</dbReference>
<proteinExistence type="predicted"/>
<dbReference type="PANTHER" id="PTHR11439">
    <property type="entry name" value="GAG-POL-RELATED RETROTRANSPOSON"/>
    <property type="match status" value="1"/>
</dbReference>
<dbReference type="PANTHER" id="PTHR11439:SF483">
    <property type="entry name" value="PEPTIDE SYNTHASE GLIP-LIKE, PUTATIVE (AFU_ORTHOLOGUE AFUA_3G12920)-RELATED"/>
    <property type="match status" value="1"/>
</dbReference>
<reference evidence="2" key="1">
    <citation type="submission" date="2025-08" db="UniProtKB">
        <authorList>
            <consortium name="RefSeq"/>
        </authorList>
    </citation>
    <scope>IDENTIFICATION</scope>
    <source>
        <tissue evidence="2">Leaves</tissue>
    </source>
</reference>
<name>A0ABM4W8Q8_COFAR</name>
<dbReference type="RefSeq" id="XP_071928176.1">
    <property type="nucleotide sequence ID" value="XM_072072075.1"/>
</dbReference>
<organism evidence="1 2">
    <name type="scientific">Coffea arabica</name>
    <name type="common">Arabian coffee</name>
    <dbReference type="NCBI Taxonomy" id="13443"/>
    <lineage>
        <taxon>Eukaryota</taxon>
        <taxon>Viridiplantae</taxon>
        <taxon>Streptophyta</taxon>
        <taxon>Embryophyta</taxon>
        <taxon>Tracheophyta</taxon>
        <taxon>Spermatophyta</taxon>
        <taxon>Magnoliopsida</taxon>
        <taxon>eudicotyledons</taxon>
        <taxon>Gunneridae</taxon>
        <taxon>Pentapetalae</taxon>
        <taxon>asterids</taxon>
        <taxon>lamiids</taxon>
        <taxon>Gentianales</taxon>
        <taxon>Rubiaceae</taxon>
        <taxon>Ixoroideae</taxon>
        <taxon>Gardenieae complex</taxon>
        <taxon>Bertiereae - Coffeeae clade</taxon>
        <taxon>Coffeeae</taxon>
        <taxon>Coffea</taxon>
    </lineage>
</organism>
<accession>A0ABM4W8Q8</accession>
<evidence type="ECO:0000313" key="1">
    <source>
        <dbReference type="Proteomes" id="UP001652660"/>
    </source>
</evidence>